<evidence type="ECO:0000256" key="3">
    <source>
        <dbReference type="ARBA" id="ARBA00022989"/>
    </source>
</evidence>
<dbReference type="AlphaFoldDB" id="A0A415EY05"/>
<dbReference type="PANTHER" id="PTHR43027">
    <property type="entry name" value="DOXORUBICIN RESISTANCE ABC TRANSPORTER PERMEASE PROTEIN DRRC-RELATED"/>
    <property type="match status" value="1"/>
</dbReference>
<evidence type="ECO:0000313" key="7">
    <source>
        <dbReference type="EMBL" id="RHK08176.1"/>
    </source>
</evidence>
<feature type="transmembrane region" description="Helical" evidence="5">
    <location>
        <begin position="179"/>
        <end position="197"/>
    </location>
</feature>
<dbReference type="EMBL" id="QRMZ01000001">
    <property type="protein sequence ID" value="RHK08176.1"/>
    <property type="molecule type" value="Genomic_DNA"/>
</dbReference>
<dbReference type="InterPro" id="IPR013525">
    <property type="entry name" value="ABC2_TM"/>
</dbReference>
<organism evidence="7 8">
    <name type="scientific">Enterococcus casseliflavus</name>
    <name type="common">Enterococcus flavescens</name>
    <dbReference type="NCBI Taxonomy" id="37734"/>
    <lineage>
        <taxon>Bacteria</taxon>
        <taxon>Bacillati</taxon>
        <taxon>Bacillota</taxon>
        <taxon>Bacilli</taxon>
        <taxon>Lactobacillales</taxon>
        <taxon>Enterococcaceae</taxon>
        <taxon>Enterococcus</taxon>
    </lineage>
</organism>
<name>A0A415EY05_ENTCA</name>
<feature type="transmembrane region" description="Helical" evidence="5">
    <location>
        <begin position="295"/>
        <end position="312"/>
    </location>
</feature>
<accession>A0A415EY05</accession>
<dbReference type="PANTHER" id="PTHR43027:SF1">
    <property type="entry name" value="DOXORUBICIN RESISTANCE ABC TRANSPORTER PERMEASE PROTEIN DRRC-RELATED"/>
    <property type="match status" value="1"/>
</dbReference>
<protein>
    <submittedName>
        <fullName evidence="7">ABC transporter permease</fullName>
    </submittedName>
</protein>
<feature type="transmembrane region" description="Helical" evidence="5">
    <location>
        <begin position="223"/>
        <end position="247"/>
    </location>
</feature>
<dbReference type="GO" id="GO:0140359">
    <property type="term" value="F:ABC-type transporter activity"/>
    <property type="evidence" value="ECO:0007669"/>
    <property type="project" value="InterPro"/>
</dbReference>
<reference evidence="7 8" key="1">
    <citation type="submission" date="2018-08" db="EMBL/GenBank/DDBJ databases">
        <title>A genome reference for cultivated species of the human gut microbiota.</title>
        <authorList>
            <person name="Zou Y."/>
            <person name="Xue W."/>
            <person name="Luo G."/>
        </authorList>
    </citation>
    <scope>NUCLEOTIDE SEQUENCE [LARGE SCALE GENOMIC DNA]</scope>
    <source>
        <strain evidence="7 8">AF48-16</strain>
    </source>
</reference>
<evidence type="ECO:0000313" key="8">
    <source>
        <dbReference type="Proteomes" id="UP000286288"/>
    </source>
</evidence>
<dbReference type="Pfam" id="PF12698">
    <property type="entry name" value="ABC2_membrane_3"/>
    <property type="match status" value="1"/>
</dbReference>
<evidence type="ECO:0000259" key="6">
    <source>
        <dbReference type="Pfam" id="PF12698"/>
    </source>
</evidence>
<evidence type="ECO:0000256" key="1">
    <source>
        <dbReference type="ARBA" id="ARBA00004141"/>
    </source>
</evidence>
<sequence length="381" mass="42928">MFWHFYKYRTKVLLRNKSMLFWTLAFPILLGLMFMAAFGEIDQAGNLETITTGIVKTGDQTALSENFSTVLEQVKINEKPLFELEELQEAEAAEKLTAGDLAGYYLIDDETISLHVGQAGMSQSLMKNVMDQFLQRTAIIASKAAELESLDLAPILSAFEQEATFQEVNADRDMSFKSFYFFTLIGMAILYGTMWGVRNVQDQQANQSANGIRLSLIPRKRTLVSSANLAASFTIVLVEIYLILAVFRFVYQVDFGQRWQWLLLVAALGSLCAILLGTLIGNLTPKMNLVQKDGILISVTMAMSFLAGMMGSEQIKYWLDLHVPILGQVNLVNLISESLYQLYYYTDLTSFYTNLLWLTGFIVLFAIGNAWIERGVRYDAL</sequence>
<feature type="transmembrane region" description="Helical" evidence="5">
    <location>
        <begin position="351"/>
        <end position="372"/>
    </location>
</feature>
<dbReference type="GO" id="GO:0016020">
    <property type="term" value="C:membrane"/>
    <property type="evidence" value="ECO:0007669"/>
    <property type="project" value="UniProtKB-SubCell"/>
</dbReference>
<keyword evidence="4 5" id="KW-0472">Membrane</keyword>
<dbReference type="InterPro" id="IPR052902">
    <property type="entry name" value="ABC-2_transporter"/>
</dbReference>
<keyword evidence="2 5" id="KW-0812">Transmembrane</keyword>
<evidence type="ECO:0000256" key="2">
    <source>
        <dbReference type="ARBA" id="ARBA00022692"/>
    </source>
</evidence>
<evidence type="ECO:0000256" key="5">
    <source>
        <dbReference type="SAM" id="Phobius"/>
    </source>
</evidence>
<keyword evidence="3 5" id="KW-1133">Transmembrane helix</keyword>
<feature type="domain" description="ABC-2 type transporter transmembrane" evidence="6">
    <location>
        <begin position="17"/>
        <end position="368"/>
    </location>
</feature>
<evidence type="ECO:0000256" key="4">
    <source>
        <dbReference type="ARBA" id="ARBA00023136"/>
    </source>
</evidence>
<feature type="transmembrane region" description="Helical" evidence="5">
    <location>
        <begin position="20"/>
        <end position="38"/>
    </location>
</feature>
<comment type="subcellular location">
    <subcellularLocation>
        <location evidence="1">Membrane</location>
        <topology evidence="1">Multi-pass membrane protein</topology>
    </subcellularLocation>
</comment>
<dbReference type="Proteomes" id="UP000286288">
    <property type="component" value="Unassembled WGS sequence"/>
</dbReference>
<proteinExistence type="predicted"/>
<comment type="caution">
    <text evidence="7">The sequence shown here is derived from an EMBL/GenBank/DDBJ whole genome shotgun (WGS) entry which is preliminary data.</text>
</comment>
<gene>
    <name evidence="7" type="ORF">DW084_00325</name>
</gene>
<feature type="transmembrane region" description="Helical" evidence="5">
    <location>
        <begin position="259"/>
        <end position="283"/>
    </location>
</feature>